<evidence type="ECO:0000313" key="1">
    <source>
        <dbReference type="EMBL" id="JAH90782.1"/>
    </source>
</evidence>
<organism evidence="1">
    <name type="scientific">Anguilla anguilla</name>
    <name type="common">European freshwater eel</name>
    <name type="synonym">Muraena anguilla</name>
    <dbReference type="NCBI Taxonomy" id="7936"/>
    <lineage>
        <taxon>Eukaryota</taxon>
        <taxon>Metazoa</taxon>
        <taxon>Chordata</taxon>
        <taxon>Craniata</taxon>
        <taxon>Vertebrata</taxon>
        <taxon>Euteleostomi</taxon>
        <taxon>Actinopterygii</taxon>
        <taxon>Neopterygii</taxon>
        <taxon>Teleostei</taxon>
        <taxon>Anguilliformes</taxon>
        <taxon>Anguillidae</taxon>
        <taxon>Anguilla</taxon>
    </lineage>
</organism>
<accession>A0A0E9WKB2</accession>
<proteinExistence type="predicted"/>
<protein>
    <submittedName>
        <fullName evidence="1">Uncharacterized protein</fullName>
    </submittedName>
</protein>
<sequence>MFKTLSKVFQYENIFTNHDSKPNYLTATITLSPFQVLIYTVQKAF</sequence>
<dbReference type="AlphaFoldDB" id="A0A0E9WKB2"/>
<reference evidence="1" key="1">
    <citation type="submission" date="2014-11" db="EMBL/GenBank/DDBJ databases">
        <authorList>
            <person name="Amaro Gonzalez C."/>
        </authorList>
    </citation>
    <scope>NUCLEOTIDE SEQUENCE</scope>
</reference>
<reference evidence="1" key="2">
    <citation type="journal article" date="2015" name="Fish Shellfish Immunol.">
        <title>Early steps in the European eel (Anguilla anguilla)-Vibrio vulnificus interaction in the gills: Role of the RtxA13 toxin.</title>
        <authorList>
            <person name="Callol A."/>
            <person name="Pajuelo D."/>
            <person name="Ebbesson L."/>
            <person name="Teles M."/>
            <person name="MacKenzie S."/>
            <person name="Amaro C."/>
        </authorList>
    </citation>
    <scope>NUCLEOTIDE SEQUENCE</scope>
</reference>
<name>A0A0E9WKB2_ANGAN</name>
<dbReference type="EMBL" id="GBXM01017795">
    <property type="protein sequence ID" value="JAH90782.1"/>
    <property type="molecule type" value="Transcribed_RNA"/>
</dbReference>